<organism evidence="3 4">
    <name type="scientific">Kitasatospora terrestris</name>
    <dbReference type="NCBI Taxonomy" id="258051"/>
    <lineage>
        <taxon>Bacteria</taxon>
        <taxon>Bacillati</taxon>
        <taxon>Actinomycetota</taxon>
        <taxon>Actinomycetes</taxon>
        <taxon>Kitasatosporales</taxon>
        <taxon>Streptomycetaceae</taxon>
        <taxon>Kitasatospora</taxon>
    </lineage>
</organism>
<sequence>MTSRIVLAAAVAVAALTLTACDPDEIPATDAAPTASTAAPAPASASASAATKPSGSAKPSPAGHRTVAETRTAGGLTLATGQGTLTDVPVDPGEMREGMHFVQSEYNRPGQPATARKILVLAVDNVPEDPNKRREHLWRGLIDYALGNGSSGTPTTAEPYQAGPLGGSLECLSLPAKSGPTDVICGWADASTAGVALLPGTTPAEAGRLFAAIRADVEH</sequence>
<feature type="region of interest" description="Disordered" evidence="1">
    <location>
        <begin position="29"/>
        <end position="66"/>
    </location>
</feature>
<accession>A0ABP9DL72</accession>
<gene>
    <name evidence="3" type="ORF">GCM10023235_29370</name>
</gene>
<reference evidence="4" key="1">
    <citation type="journal article" date="2019" name="Int. J. Syst. Evol. Microbiol.">
        <title>The Global Catalogue of Microorganisms (GCM) 10K type strain sequencing project: providing services to taxonomists for standard genome sequencing and annotation.</title>
        <authorList>
            <consortium name="The Broad Institute Genomics Platform"/>
            <consortium name="The Broad Institute Genome Sequencing Center for Infectious Disease"/>
            <person name="Wu L."/>
            <person name="Ma J."/>
        </authorList>
    </citation>
    <scope>NUCLEOTIDE SEQUENCE [LARGE SCALE GENOMIC DNA]</scope>
    <source>
        <strain evidence="4">JCM 13006</strain>
    </source>
</reference>
<name>A0ABP9DL72_9ACTN</name>
<evidence type="ECO:0000313" key="4">
    <source>
        <dbReference type="Proteomes" id="UP001501752"/>
    </source>
</evidence>
<feature type="chain" id="PRO_5047284722" description="Lipoprotein" evidence="2">
    <location>
        <begin position="21"/>
        <end position="219"/>
    </location>
</feature>
<evidence type="ECO:0008006" key="5">
    <source>
        <dbReference type="Google" id="ProtNLM"/>
    </source>
</evidence>
<evidence type="ECO:0000256" key="1">
    <source>
        <dbReference type="SAM" id="MobiDB-lite"/>
    </source>
</evidence>
<keyword evidence="4" id="KW-1185">Reference proteome</keyword>
<evidence type="ECO:0000256" key="2">
    <source>
        <dbReference type="SAM" id="SignalP"/>
    </source>
</evidence>
<dbReference type="EMBL" id="BAABIS010000001">
    <property type="protein sequence ID" value="GAA4850502.1"/>
    <property type="molecule type" value="Genomic_DNA"/>
</dbReference>
<protein>
    <recommendedName>
        <fullName evidence="5">Lipoprotein</fullName>
    </recommendedName>
</protein>
<feature type="signal peptide" evidence="2">
    <location>
        <begin position="1"/>
        <end position="20"/>
    </location>
</feature>
<dbReference type="Proteomes" id="UP001501752">
    <property type="component" value="Unassembled WGS sequence"/>
</dbReference>
<evidence type="ECO:0000313" key="3">
    <source>
        <dbReference type="EMBL" id="GAA4850502.1"/>
    </source>
</evidence>
<dbReference type="RefSeq" id="WP_345697278.1">
    <property type="nucleotide sequence ID" value="NZ_BAABIS010000001.1"/>
</dbReference>
<dbReference type="PROSITE" id="PS51257">
    <property type="entry name" value="PROKAR_LIPOPROTEIN"/>
    <property type="match status" value="1"/>
</dbReference>
<proteinExistence type="predicted"/>
<keyword evidence="2" id="KW-0732">Signal</keyword>
<comment type="caution">
    <text evidence="3">The sequence shown here is derived from an EMBL/GenBank/DDBJ whole genome shotgun (WGS) entry which is preliminary data.</text>
</comment>